<dbReference type="CDD" id="cd22541">
    <property type="entry name" value="SP5_N"/>
    <property type="match status" value="1"/>
</dbReference>
<reference evidence="10" key="2">
    <citation type="submission" date="2025-09" db="UniProtKB">
        <authorList>
            <consortium name="Ensembl"/>
        </authorList>
    </citation>
    <scope>IDENTIFICATION</scope>
</reference>
<feature type="region of interest" description="Disordered" evidence="7">
    <location>
        <begin position="427"/>
        <end position="499"/>
    </location>
</feature>
<feature type="chain" id="PRO_5034119049" description="OCEL domain-containing protein" evidence="8">
    <location>
        <begin position="19"/>
        <end position="724"/>
    </location>
</feature>
<proteinExistence type="inferred from homology"/>
<evidence type="ECO:0000259" key="9">
    <source>
        <dbReference type="PROSITE" id="PS51980"/>
    </source>
</evidence>
<keyword evidence="3" id="KW-0805">Transcription regulation</keyword>
<dbReference type="AlphaFoldDB" id="A0A8C5QI66"/>
<name>A0A8C5QI66_9ANUR</name>
<dbReference type="Pfam" id="PF10390">
    <property type="entry name" value="ELL"/>
    <property type="match status" value="1"/>
</dbReference>
<evidence type="ECO:0000256" key="3">
    <source>
        <dbReference type="ARBA" id="ARBA00023015"/>
    </source>
</evidence>
<dbReference type="SUPFAM" id="SSF144292">
    <property type="entry name" value="occludin/ELL-like"/>
    <property type="match status" value="1"/>
</dbReference>
<dbReference type="InterPro" id="IPR010844">
    <property type="entry name" value="Occludin_ELL"/>
</dbReference>
<dbReference type="Gene3D" id="1.10.10.2670">
    <property type="entry name" value="E3 ubiquitin-protein ligase"/>
    <property type="match status" value="1"/>
</dbReference>
<sequence>MKGGGGVFWFIYFNFTCPLFSPGQNLPAPPPGQSFPMLLSQSYSCSAYTHSTGDMPPPSLPGWYHPLSGSLAPSLAHPVNSHSHTVSQRLPAWQAPPLVPPTPSVPAFGRCSLTQSLPCLGPRRTCAGRCLTGQSPGAAPASASTISSSLTRRCAACATCSGDRVTRQHILSRNVSFFSLASGAALPQPVITFQGNQGYIKIPSPGSEDRVQIFSFYLSRESKDKPQSSFECIRQGTSWSGDKHLSCVGSIQDKITICANDESYQLTRDRMSQVEKETWSRAAIEIKPGASYRSKCVKIPKKNMEPAKDGSCCNRRPAVFLTPAAKKCNRINGEKRPLQEWIIHLLAIKPHRKQDLIMRLEKARALPIEQTELLSTLDMVGRLSPKDGSYSLREELYCQVQRDWMGYAPEEKQHIADILSRKQNNLTTSRNCLTTNQSKHPNYRVRPPETKRSAPAEAAESETCKRIRSSDLGNQRKGEKHSSSPPVKTTNCLNVNSPDKSLCTVPENQGMCPREKHLKQDAHKPVCKGQHKETQQKKSHNVPDSDKMKNREVTSQGHKRPDRCKEKKEDSSDEEEDDDDEWEEEALLLERSLCSPEEKKPFMESTSASEEAPDYVKKYSTITSQEQQKMYEDDFALDYTEYLELHTKIGKVLERFVYLGTKMKKTKPGTMEHKVIENKILAEYKKIKKTYPGYREEKSRCEYLHHKLSHIKFLILEYEKNTPT</sequence>
<organism evidence="10 11">
    <name type="scientific">Leptobrachium leishanense</name>
    <name type="common">Leishan spiny toad</name>
    <dbReference type="NCBI Taxonomy" id="445787"/>
    <lineage>
        <taxon>Eukaryota</taxon>
        <taxon>Metazoa</taxon>
        <taxon>Chordata</taxon>
        <taxon>Craniata</taxon>
        <taxon>Vertebrata</taxon>
        <taxon>Euteleostomi</taxon>
        <taxon>Amphibia</taxon>
        <taxon>Batrachia</taxon>
        <taxon>Anura</taxon>
        <taxon>Pelobatoidea</taxon>
        <taxon>Megophryidae</taxon>
        <taxon>Leptobrachium</taxon>
    </lineage>
</organism>
<evidence type="ECO:0000256" key="2">
    <source>
        <dbReference type="ARBA" id="ARBA00009171"/>
    </source>
</evidence>
<keyword evidence="4" id="KW-0804">Transcription</keyword>
<evidence type="ECO:0000313" key="11">
    <source>
        <dbReference type="Proteomes" id="UP000694569"/>
    </source>
</evidence>
<evidence type="ECO:0000256" key="1">
    <source>
        <dbReference type="ARBA" id="ARBA00004123"/>
    </source>
</evidence>
<keyword evidence="11" id="KW-1185">Reference proteome</keyword>
<reference evidence="10" key="1">
    <citation type="submission" date="2025-08" db="UniProtKB">
        <authorList>
            <consortium name="Ensembl"/>
        </authorList>
    </citation>
    <scope>IDENTIFICATION</scope>
</reference>
<dbReference type="PANTHER" id="PTHR23288">
    <property type="entry name" value="OCCLUDIN AND RNA POLYMERASE II ELONGATION FACTOR ELL"/>
    <property type="match status" value="1"/>
</dbReference>
<keyword evidence="8" id="KW-0732">Signal</keyword>
<dbReference type="InterPro" id="IPR036390">
    <property type="entry name" value="WH_DNA-bd_sf"/>
</dbReference>
<evidence type="ECO:0000313" key="10">
    <source>
        <dbReference type="Ensembl" id="ENSLLEP00000037162.1"/>
    </source>
</evidence>
<dbReference type="Proteomes" id="UP000694569">
    <property type="component" value="Unplaced"/>
</dbReference>
<feature type="region of interest" description="Disordered" evidence="7">
    <location>
        <begin position="514"/>
        <end position="583"/>
    </location>
</feature>
<dbReference type="InterPro" id="IPR042065">
    <property type="entry name" value="E3_ELL-like"/>
</dbReference>
<feature type="compositionally biased region" description="Polar residues" evidence="7">
    <location>
        <begin position="483"/>
        <end position="499"/>
    </location>
</feature>
<protein>
    <recommendedName>
        <fullName evidence="9">OCEL domain-containing protein</fullName>
    </recommendedName>
</protein>
<evidence type="ECO:0000256" key="6">
    <source>
        <dbReference type="PROSITE-ProRule" id="PRU01324"/>
    </source>
</evidence>
<feature type="compositionally biased region" description="Polar residues" evidence="7">
    <location>
        <begin position="427"/>
        <end position="440"/>
    </location>
</feature>
<dbReference type="PANTHER" id="PTHR23288:SF12">
    <property type="entry name" value="RNA POLYMERASE II ELONGATION FACTOR ELL2 ISOFORM X1"/>
    <property type="match status" value="1"/>
</dbReference>
<accession>A0A8C5QI66</accession>
<dbReference type="InterPro" id="IPR019464">
    <property type="entry name" value="ELL_N"/>
</dbReference>
<dbReference type="GO" id="GO:0042795">
    <property type="term" value="P:snRNA transcription by RNA polymerase II"/>
    <property type="evidence" value="ECO:0007669"/>
    <property type="project" value="TreeGrafter"/>
</dbReference>
<dbReference type="SUPFAM" id="SSF46785">
    <property type="entry name" value="Winged helix' DNA-binding domain"/>
    <property type="match status" value="1"/>
</dbReference>
<evidence type="ECO:0000256" key="7">
    <source>
        <dbReference type="SAM" id="MobiDB-lite"/>
    </source>
</evidence>
<evidence type="ECO:0000256" key="4">
    <source>
        <dbReference type="ARBA" id="ARBA00023163"/>
    </source>
</evidence>
<dbReference type="PROSITE" id="PS51980">
    <property type="entry name" value="OCEL"/>
    <property type="match status" value="1"/>
</dbReference>
<feature type="compositionally biased region" description="Basic and acidic residues" evidence="7">
    <location>
        <begin position="462"/>
        <end position="482"/>
    </location>
</feature>
<comment type="subcellular location">
    <subcellularLocation>
        <location evidence="1">Nucleus</location>
    </subcellularLocation>
</comment>
<feature type="compositionally biased region" description="Basic and acidic residues" evidence="7">
    <location>
        <begin position="514"/>
        <end position="552"/>
    </location>
</feature>
<dbReference type="Pfam" id="PF07303">
    <property type="entry name" value="Occludin_ELL"/>
    <property type="match status" value="1"/>
</dbReference>
<dbReference type="GeneTree" id="ENSGT00940000155914"/>
<dbReference type="GO" id="GO:0032968">
    <property type="term" value="P:positive regulation of transcription elongation by RNA polymerase II"/>
    <property type="evidence" value="ECO:0007669"/>
    <property type="project" value="TreeGrafter"/>
</dbReference>
<evidence type="ECO:0000256" key="8">
    <source>
        <dbReference type="SAM" id="SignalP"/>
    </source>
</evidence>
<feature type="signal peptide" evidence="8">
    <location>
        <begin position="1"/>
        <end position="18"/>
    </location>
</feature>
<evidence type="ECO:0000256" key="5">
    <source>
        <dbReference type="ARBA" id="ARBA00023242"/>
    </source>
</evidence>
<comment type="similarity">
    <text evidence="2 6">Belongs to the ELL/occludin family.</text>
</comment>
<feature type="compositionally biased region" description="Acidic residues" evidence="7">
    <location>
        <begin position="571"/>
        <end position="583"/>
    </location>
</feature>
<dbReference type="GO" id="GO:0006368">
    <property type="term" value="P:transcription elongation by RNA polymerase II"/>
    <property type="evidence" value="ECO:0007669"/>
    <property type="project" value="InterPro"/>
</dbReference>
<dbReference type="Gene3D" id="6.10.140.340">
    <property type="match status" value="1"/>
</dbReference>
<dbReference type="GO" id="GO:0000987">
    <property type="term" value="F:cis-regulatory region sequence-specific DNA binding"/>
    <property type="evidence" value="ECO:0007669"/>
    <property type="project" value="TreeGrafter"/>
</dbReference>
<dbReference type="Ensembl" id="ENSLLET00000038590.1">
    <property type="protein sequence ID" value="ENSLLEP00000037162.1"/>
    <property type="gene ID" value="ENSLLEG00000023525.1"/>
</dbReference>
<keyword evidence="5" id="KW-0539">Nucleus</keyword>
<dbReference type="GO" id="GO:0008023">
    <property type="term" value="C:transcription elongation factor complex"/>
    <property type="evidence" value="ECO:0007669"/>
    <property type="project" value="InterPro"/>
</dbReference>
<dbReference type="InterPro" id="IPR031176">
    <property type="entry name" value="ELL/occludin"/>
</dbReference>
<feature type="domain" description="OCEL" evidence="9">
    <location>
        <begin position="613"/>
        <end position="723"/>
    </location>
</feature>
<dbReference type="OrthoDB" id="6284217at2759"/>